<dbReference type="OMA" id="SENTICP"/>
<name>A0A8B7NWS8_HYAAZ</name>
<dbReference type="RefSeq" id="XP_018018192.1">
    <property type="nucleotide sequence ID" value="XM_018162703.1"/>
</dbReference>
<dbReference type="SUPFAM" id="SSF57625">
    <property type="entry name" value="Invertebrate chitin-binding proteins"/>
    <property type="match status" value="2"/>
</dbReference>
<evidence type="ECO:0000256" key="3">
    <source>
        <dbReference type="SAM" id="SignalP"/>
    </source>
</evidence>
<dbReference type="Pfam" id="PF01607">
    <property type="entry name" value="CBM_14"/>
    <property type="match status" value="1"/>
</dbReference>
<feature type="compositionally biased region" description="Pro residues" evidence="2">
    <location>
        <begin position="110"/>
        <end position="137"/>
    </location>
</feature>
<evidence type="ECO:0000256" key="1">
    <source>
        <dbReference type="ARBA" id="ARBA00022581"/>
    </source>
</evidence>
<dbReference type="SMART" id="SM00494">
    <property type="entry name" value="ChtBD2"/>
    <property type="match status" value="5"/>
</dbReference>
<dbReference type="GO" id="GO:0008061">
    <property type="term" value="F:chitin binding"/>
    <property type="evidence" value="ECO:0007669"/>
    <property type="project" value="InterPro"/>
</dbReference>
<keyword evidence="1" id="KW-0945">Host-virus interaction</keyword>
<feature type="signal peptide" evidence="3">
    <location>
        <begin position="1"/>
        <end position="24"/>
    </location>
</feature>
<dbReference type="InterPro" id="IPR002557">
    <property type="entry name" value="Chitin-bd_dom"/>
</dbReference>
<evidence type="ECO:0000313" key="6">
    <source>
        <dbReference type="RefSeq" id="XP_018018192.1"/>
    </source>
</evidence>
<dbReference type="GeneID" id="108674737"/>
<proteinExistence type="predicted"/>
<gene>
    <name evidence="6" type="primary">LOC108674737</name>
</gene>
<reference evidence="6" key="1">
    <citation type="submission" date="2025-08" db="UniProtKB">
        <authorList>
            <consortium name="RefSeq"/>
        </authorList>
    </citation>
    <scope>IDENTIFICATION</scope>
    <source>
        <tissue evidence="6">Whole organism</tissue>
    </source>
</reference>
<dbReference type="OrthoDB" id="6020543at2759"/>
<evidence type="ECO:0000259" key="4">
    <source>
        <dbReference type="PROSITE" id="PS50940"/>
    </source>
</evidence>
<keyword evidence="3" id="KW-0732">Signal</keyword>
<dbReference type="PANTHER" id="PTHR13037:SF24">
    <property type="entry name" value="POLYCOMB PROTEIN PCL-RELATED"/>
    <property type="match status" value="1"/>
</dbReference>
<evidence type="ECO:0000313" key="5">
    <source>
        <dbReference type="Proteomes" id="UP000694843"/>
    </source>
</evidence>
<sequence>MKAAHSAVATAGLLALICAGAAQAAYGPSGAVGTIDFRYPDYIVKPLVPCPSVGVFPHPRNCTWYYRCYDRHGLGFFNRAYFECEAGTVFSDALDQCVHGNPLHTCTPQPINPSVPPYPSTPPTPPYTSTPPTPPYHSTPSVSPYPTLSPTPPPAPTCREVVEGCGQYGVCQNSVAVTHFVQLAELCQVAEIRCTNGTTTRLCPVGYWLNRAQQRCYPDTFLCRIPPRVGGHEVVCEDRVGGCRELTCGGLVTRSCDVTQVCSKGGTVTSQRPLCPPLHHFDPHANTCAPSAGCVETASSSSPSSPYPTAAPQCRVVGEGCAPQGVCGTANLQALVCHVAFTCAFPGGEVGPPPAPAPTAVGSTCVDITPPPSTCSVEMSGCRIAHFCPSGINASVGVSSSEVCHGAHRVCGGVGVGGVCDPNLLYEKLTGTCRHPSELCTATVRPPAAVTCEDVIEGCRDARYCAGAAPPRLLRTCDLLTRCYRDGVLTQTLPACPVGAKFDVIASRCVVLPQESECTDPQLSPVDPLPPTCGVVGEECRELPGCGGVDSGALVCRRYFACAPQPREATYEASPVAPVNTGATPPPCSEVQVEECSKGALCPPSFSSTSFVPQVVVCRRAFVTCADGRPPYQVCPPGTIYAPADKSCVSELSLCGPIAARNVSSVTCEDVVTGCSDRHVCPSTQRQQVVTRRCDVRRRCYKHGELFSENTICPGGLFDAGNNQCVDGDPGVYPCESPDVASPSPPRCEPVAETCERRQVCASPLTEALICRRLFACDGGAMSSPTPTPVSYPRNDEVAEAACIDLEGLPVPVACEVAVSGCTRRAVCPPTIQTTQFVPVFELCQTAENKCNNGTSKPLCPYNYLYDKLKGECRSESELCRAPGPRPPAEVVCEDKLRHCEDSFVCPPAGIQILRRCVIKHVCREGDTVLTEKSLCNDADLWDPSLNQCVAPSPASVSCPANASYEALPAPTCATEAEVCAAKTVCNGGNKTGLLCHQLFSCQAPTSAFVRSPVLRQEVDDCMDAGFQPSIQIDDPKNGSFSVSCNGRGEIFVPDDAVSILCNEDLMCLPSGKFVDTRTTCSKFYKCVSMRPVLTNVDSYCAAGQVLLYETLACVPQNTANYRLCGSSMPVSDTDSILPIHELPSTPAITPSPHPAVTEFLTHEYNTTLVCTRDQEIPRNEQVLRFNCDFVPQCGPGGVYKGVRRLCDKFYVCRWDGANFSLEESVCSNSNHRFSYDTVTCVSLEGTC</sequence>
<protein>
    <submittedName>
        <fullName evidence="6">Uncharacterized protein LOC108674737</fullName>
    </submittedName>
</protein>
<dbReference type="GO" id="GO:0005576">
    <property type="term" value="C:extracellular region"/>
    <property type="evidence" value="ECO:0007669"/>
    <property type="project" value="InterPro"/>
</dbReference>
<dbReference type="Proteomes" id="UP000694843">
    <property type="component" value="Unplaced"/>
</dbReference>
<dbReference type="PANTHER" id="PTHR13037">
    <property type="entry name" value="FORMIN"/>
    <property type="match status" value="1"/>
</dbReference>
<keyword evidence="5" id="KW-1185">Reference proteome</keyword>
<dbReference type="KEGG" id="hazt:108674737"/>
<dbReference type="Gene3D" id="2.170.140.10">
    <property type="entry name" value="Chitin binding domain"/>
    <property type="match status" value="1"/>
</dbReference>
<evidence type="ECO:0000256" key="2">
    <source>
        <dbReference type="SAM" id="MobiDB-lite"/>
    </source>
</evidence>
<dbReference type="InterPro" id="IPR036508">
    <property type="entry name" value="Chitin-bd_dom_sf"/>
</dbReference>
<feature type="chain" id="PRO_5034289670" evidence="3">
    <location>
        <begin position="25"/>
        <end position="1248"/>
    </location>
</feature>
<dbReference type="PROSITE" id="PS50940">
    <property type="entry name" value="CHIT_BIND_II"/>
    <property type="match status" value="2"/>
</dbReference>
<dbReference type="AlphaFoldDB" id="A0A8B7NWS8"/>
<feature type="region of interest" description="Disordered" evidence="2">
    <location>
        <begin position="110"/>
        <end position="151"/>
    </location>
</feature>
<accession>A0A8B7NWS8</accession>
<feature type="domain" description="Chitin-binding type-2" evidence="4">
    <location>
        <begin position="47"/>
        <end position="108"/>
    </location>
</feature>
<organism evidence="5 6">
    <name type="scientific">Hyalella azteca</name>
    <name type="common">Amphipod</name>
    <dbReference type="NCBI Taxonomy" id="294128"/>
    <lineage>
        <taxon>Eukaryota</taxon>
        <taxon>Metazoa</taxon>
        <taxon>Ecdysozoa</taxon>
        <taxon>Arthropoda</taxon>
        <taxon>Crustacea</taxon>
        <taxon>Multicrustacea</taxon>
        <taxon>Malacostraca</taxon>
        <taxon>Eumalacostraca</taxon>
        <taxon>Peracarida</taxon>
        <taxon>Amphipoda</taxon>
        <taxon>Senticaudata</taxon>
        <taxon>Talitrida</taxon>
        <taxon>Talitroidea</taxon>
        <taxon>Hyalellidae</taxon>
        <taxon>Hyalella</taxon>
    </lineage>
</organism>
<feature type="domain" description="Chitin-binding type-2" evidence="4">
    <location>
        <begin position="599"/>
        <end position="657"/>
    </location>
</feature>